<evidence type="ECO:0000256" key="1">
    <source>
        <dbReference type="SAM" id="MobiDB-lite"/>
    </source>
</evidence>
<evidence type="ECO:0000313" key="3">
    <source>
        <dbReference type="Proteomes" id="UP001183420"/>
    </source>
</evidence>
<accession>A0ABU2LV66</accession>
<dbReference type="RefSeq" id="WP_311601720.1">
    <property type="nucleotide sequence ID" value="NZ_JAVREM010000041.1"/>
</dbReference>
<feature type="region of interest" description="Disordered" evidence="1">
    <location>
        <begin position="122"/>
        <end position="142"/>
    </location>
</feature>
<dbReference type="Proteomes" id="UP001183420">
    <property type="component" value="Unassembled WGS sequence"/>
</dbReference>
<sequence>MSVPAFRENQQLPAWADTVGPGWAALLEGLHRRLLELAPDYRIEVCERRLGGLRIWVAERFDEAGEFDGHWMDAAARLTEAAERDSERTCELCGRPGQPRFGGGRHGTWITALCDPCSADERRRSAPLPGAGEAGRLQGGPA</sequence>
<proteinExistence type="predicted"/>
<name>A0ABU2LV66_9ACTN</name>
<organism evidence="2 3">
    <name type="scientific">Streptomyces millisiae</name>
    <dbReference type="NCBI Taxonomy" id="3075542"/>
    <lineage>
        <taxon>Bacteria</taxon>
        <taxon>Bacillati</taxon>
        <taxon>Actinomycetota</taxon>
        <taxon>Actinomycetes</taxon>
        <taxon>Kitasatosporales</taxon>
        <taxon>Streptomycetaceae</taxon>
        <taxon>Streptomyces</taxon>
    </lineage>
</organism>
<keyword evidence="3" id="KW-1185">Reference proteome</keyword>
<gene>
    <name evidence="2" type="ORF">RNC47_24535</name>
</gene>
<evidence type="ECO:0008006" key="4">
    <source>
        <dbReference type="Google" id="ProtNLM"/>
    </source>
</evidence>
<protein>
    <recommendedName>
        <fullName evidence="4">TraR/DksA family transcriptional regulator</fullName>
    </recommendedName>
</protein>
<reference evidence="3" key="1">
    <citation type="submission" date="2023-07" db="EMBL/GenBank/DDBJ databases">
        <title>30 novel species of actinomycetes from the DSMZ collection.</title>
        <authorList>
            <person name="Nouioui I."/>
        </authorList>
    </citation>
    <scope>NUCLEOTIDE SEQUENCE [LARGE SCALE GENOMIC DNA]</scope>
    <source>
        <strain evidence="3">DSM 44918</strain>
    </source>
</reference>
<dbReference type="EMBL" id="JAVREM010000041">
    <property type="protein sequence ID" value="MDT0321501.1"/>
    <property type="molecule type" value="Genomic_DNA"/>
</dbReference>
<evidence type="ECO:0000313" key="2">
    <source>
        <dbReference type="EMBL" id="MDT0321501.1"/>
    </source>
</evidence>
<comment type="caution">
    <text evidence="2">The sequence shown here is derived from an EMBL/GenBank/DDBJ whole genome shotgun (WGS) entry which is preliminary data.</text>
</comment>